<dbReference type="EMBL" id="VAJI01000009">
    <property type="protein sequence ID" value="TRB38036.1"/>
    <property type="molecule type" value="Genomic_DNA"/>
</dbReference>
<dbReference type="KEGG" id="mhay:VK67_08725"/>
<dbReference type="HAMAP" id="MF_01102">
    <property type="entry name" value="MnmC"/>
    <property type="match status" value="1"/>
</dbReference>
<keyword evidence="18" id="KW-1185">Reference proteome</keyword>
<feature type="domain" description="MnmC-like methyltransferase" evidence="12">
    <location>
        <begin position="117"/>
        <end position="240"/>
    </location>
</feature>
<evidence type="ECO:0000313" key="15">
    <source>
        <dbReference type="EMBL" id="TRB74857.1"/>
    </source>
</evidence>
<evidence type="ECO:0000313" key="17">
    <source>
        <dbReference type="Proteomes" id="UP000315164"/>
    </source>
</evidence>
<protein>
    <recommendedName>
        <fullName evidence="10">tRNA 5-methylaminomethyl-2-thiouridine biosynthesis bifunctional protein MnmC</fullName>
        <shortName evidence="10">tRNA mnm(5)s(2)U biosynthesis bifunctional protein</shortName>
    </recommendedName>
    <domain>
        <recommendedName>
            <fullName evidence="10">tRNA (mnm(5)s(2)U34)-methyltransferase</fullName>
            <ecNumber evidence="10">2.1.1.61</ecNumber>
        </recommendedName>
    </domain>
    <domain>
        <recommendedName>
            <fullName evidence="10">FAD-dependent cmnm(5)s(2)U34 oxidoreductase</fullName>
            <ecNumber evidence="10">1.5.-.-</ecNumber>
        </recommendedName>
    </domain>
</protein>
<dbReference type="Proteomes" id="UP000254802">
    <property type="component" value="Unassembled WGS sequence"/>
</dbReference>
<evidence type="ECO:0000256" key="6">
    <source>
        <dbReference type="ARBA" id="ARBA00022694"/>
    </source>
</evidence>
<comment type="cofactor">
    <cofactor evidence="10">
        <name>FAD</name>
        <dbReference type="ChEBI" id="CHEBI:57692"/>
    </cofactor>
</comment>
<keyword evidence="4 10" id="KW-0808">Transferase</keyword>
<dbReference type="NCBIfam" id="NF002481">
    <property type="entry name" value="PRK01747.1-2"/>
    <property type="match status" value="1"/>
</dbReference>
<evidence type="ECO:0000256" key="2">
    <source>
        <dbReference type="ARBA" id="ARBA00022603"/>
    </source>
</evidence>
<dbReference type="Proteomes" id="UP000315164">
    <property type="component" value="Unassembled WGS sequence"/>
</dbReference>
<dbReference type="InterPro" id="IPR029063">
    <property type="entry name" value="SAM-dependent_MTases_sf"/>
</dbReference>
<dbReference type="OrthoDB" id="9786494at2"/>
<dbReference type="GO" id="GO:0016645">
    <property type="term" value="F:oxidoreductase activity, acting on the CH-NH group of donors"/>
    <property type="evidence" value="ECO:0007669"/>
    <property type="project" value="InterPro"/>
</dbReference>
<dbReference type="Gene3D" id="3.30.9.10">
    <property type="entry name" value="D-Amino Acid Oxidase, subunit A, domain 2"/>
    <property type="match status" value="1"/>
</dbReference>
<dbReference type="SUPFAM" id="SSF51905">
    <property type="entry name" value="FAD/NAD(P)-binding domain"/>
    <property type="match status" value="1"/>
</dbReference>
<dbReference type="STRING" id="75985.WC39_08725"/>
<feature type="domain" description="FAD dependent oxidoreductase" evidence="11">
    <location>
        <begin position="263"/>
        <end position="633"/>
    </location>
</feature>
<gene>
    <name evidence="10 15" type="primary">mnmC</name>
    <name evidence="15" type="ORF">FEA53_06100</name>
    <name evidence="14" type="ORF">FEB89_06165</name>
    <name evidence="13" type="ORF">NCTC10638_02360</name>
</gene>
<dbReference type="InterPro" id="IPR008471">
    <property type="entry name" value="MnmC-like_methylTransf"/>
</dbReference>
<name>A0A249A222_MANHA</name>
<comment type="catalytic activity">
    <reaction evidence="10">
        <text>5-aminomethyl-2-thiouridine(34) in tRNA + S-adenosyl-L-methionine = 5-methylaminomethyl-2-thiouridine(34) in tRNA + S-adenosyl-L-homocysteine + H(+)</text>
        <dbReference type="Rhea" id="RHEA:19569"/>
        <dbReference type="Rhea" id="RHEA-COMP:10195"/>
        <dbReference type="Rhea" id="RHEA-COMP:10197"/>
        <dbReference type="ChEBI" id="CHEBI:15378"/>
        <dbReference type="ChEBI" id="CHEBI:57856"/>
        <dbReference type="ChEBI" id="CHEBI:59789"/>
        <dbReference type="ChEBI" id="CHEBI:74454"/>
        <dbReference type="ChEBI" id="CHEBI:74455"/>
        <dbReference type="EC" id="2.1.1.61"/>
    </reaction>
</comment>
<comment type="similarity">
    <text evidence="10">In the C-terminal section; belongs to the DAO family.</text>
</comment>
<dbReference type="NCBIfam" id="NF002484">
    <property type="entry name" value="PRK01747.1-5"/>
    <property type="match status" value="1"/>
</dbReference>
<keyword evidence="3 10" id="KW-0285">Flavoprotein</keyword>
<dbReference type="InterPro" id="IPR017610">
    <property type="entry name" value="tRNA_S-uridine_synth_MnmC_C"/>
</dbReference>
<dbReference type="AlphaFoldDB" id="A0A249A222"/>
<dbReference type="Pfam" id="PF05430">
    <property type="entry name" value="Methyltransf_30"/>
    <property type="match status" value="1"/>
</dbReference>
<evidence type="ECO:0000256" key="4">
    <source>
        <dbReference type="ARBA" id="ARBA00022679"/>
    </source>
</evidence>
<dbReference type="EC" id="1.5.-.-" evidence="10"/>
<reference evidence="13 16" key="1">
    <citation type="submission" date="2018-06" db="EMBL/GenBank/DDBJ databases">
        <authorList>
            <consortium name="Pathogen Informatics"/>
            <person name="Doyle S."/>
        </authorList>
    </citation>
    <scope>NUCLEOTIDE SEQUENCE [LARGE SCALE GENOMIC DNA]</scope>
    <source>
        <strain evidence="13 16">NCTC10638</strain>
    </source>
</reference>
<evidence type="ECO:0000259" key="11">
    <source>
        <dbReference type="Pfam" id="PF01266"/>
    </source>
</evidence>
<dbReference type="InterPro" id="IPR006076">
    <property type="entry name" value="FAD-dep_OxRdtase"/>
</dbReference>
<dbReference type="PANTHER" id="PTHR13847">
    <property type="entry name" value="SARCOSINE DEHYDROGENASE-RELATED"/>
    <property type="match status" value="1"/>
</dbReference>
<evidence type="ECO:0000256" key="10">
    <source>
        <dbReference type="HAMAP-Rule" id="MF_01102"/>
    </source>
</evidence>
<comment type="similarity">
    <text evidence="10">In the N-terminal section; belongs to the methyltransferase superfamily. tRNA (mnm(5)s(2)U34)-methyltransferase family.</text>
</comment>
<evidence type="ECO:0000256" key="3">
    <source>
        <dbReference type="ARBA" id="ARBA00022630"/>
    </source>
</evidence>
<dbReference type="GO" id="GO:0002098">
    <property type="term" value="P:tRNA wobble uridine modification"/>
    <property type="evidence" value="ECO:0007669"/>
    <property type="project" value="TreeGrafter"/>
</dbReference>
<proteinExistence type="inferred from homology"/>
<dbReference type="GO" id="GO:0005737">
    <property type="term" value="C:cytoplasm"/>
    <property type="evidence" value="ECO:0007669"/>
    <property type="project" value="UniProtKB-SubCell"/>
</dbReference>
<keyword evidence="9 10" id="KW-0511">Multifunctional enzyme</keyword>
<dbReference type="EMBL" id="VAJB01000009">
    <property type="protein sequence ID" value="TRB74857.1"/>
    <property type="molecule type" value="Genomic_DNA"/>
</dbReference>
<comment type="function">
    <text evidence="10">Catalyzes the last two steps in the biosynthesis of 5-methylaminomethyl-2-thiouridine (mnm(5)s(2)U) at the wobble position (U34) in tRNA. Catalyzes the FAD-dependent demodification of cmnm(5)s(2)U34 to nm(5)s(2)U34, followed by the transfer of a methyl group from S-adenosyl-L-methionine to nm(5)s(2)U34, to form mnm(5)s(2)U34.</text>
</comment>
<dbReference type="Pfam" id="PF01266">
    <property type="entry name" value="DAO"/>
    <property type="match status" value="1"/>
</dbReference>
<dbReference type="NCBIfam" id="TIGR03197">
    <property type="entry name" value="MnmC_Cterm"/>
    <property type="match status" value="1"/>
</dbReference>
<dbReference type="NCBIfam" id="NF033855">
    <property type="entry name" value="tRNA_MNMC2"/>
    <property type="match status" value="1"/>
</dbReference>
<reference evidence="17 18" key="2">
    <citation type="journal article" date="2019" name="Vet. Microbiol.">
        <title>Genetic characterization of susceptible and multi-drug resistant Mannheimia haemolytica isolated from high-risk stocker calves prior to and after antimicrobial metaphylaxis.</title>
        <authorList>
            <person name="Snyder E.R."/>
            <person name="Alvarez-Narvaez S."/>
            <person name="Credille B.C."/>
        </authorList>
    </citation>
    <scope>NUCLEOTIDE SEQUENCE [LARGE SCALE GENOMIC DNA]</scope>
    <source>
        <strain evidence="15 17">UGA-R5-128-1</strain>
        <strain evidence="14 18">UGA-R7-163-1</strain>
    </source>
</reference>
<keyword evidence="1 10" id="KW-0963">Cytoplasm</keyword>
<dbReference type="KEGG" id="mhaq:WC39_08725"/>
<accession>A0A249A222</accession>
<keyword evidence="7 10" id="KW-0274">FAD</keyword>
<evidence type="ECO:0000256" key="1">
    <source>
        <dbReference type="ARBA" id="ARBA00022490"/>
    </source>
</evidence>
<comment type="subcellular location">
    <subcellularLocation>
        <location evidence="10">Cytoplasm</location>
    </subcellularLocation>
</comment>
<sequence length="666" mass="75278">MGKLTFATLTFNDADTPVSEQFDDIYFSTQDGLAESYYVFQEGNQLWEKWQSHPKEAFVIAETGFGTGLNFLAVADKFQQFRAAFPQSKLKRLYFISFEKFPLTASQLADIHQRYPQFATLSENLTACWQPRQIGCQRYHFEQVYLDLWFGEIAENLPQLGDLYSGTIDAWFLDGFSPDKNPEMWNEQLYLQMFRLSANGGSFATFTASSMVRRGLEAAGFAVKKRKGFGKKREMLWGEKPLDSQVSEPNYPYFYAKNETADDIAIIGGGVASFFVALSLLEKGKQVTLYCKDETLAINASGNLQGAIYPQLSDDDERNVQFYIHSFDYALQRLQQLKSNIEFEHNLSGVVLYAYDEKTAKKLEKMVEQTADDTLLKSCSQAELSEKLGLSVPNSGAFIPQAGWLSPVQLVRNGFTWLEQKGLKIVLNHKVEHLTFSNGMWQWQTRGETVRHQAVVLANGHTLNEFSQANGIPLYPVRGQVSQIPTTSELQKLKCVLCYDGYLTPMSAYGTHCIGASHIRDNAETEFSLSEHWENVAKLQQNVTVCEWTQGIDLSENKAKVGIRAAFRDRVPMVGAVHHFEQQKSQYANLYNQLRRKQAVENAEIFTNLYMVNGLSSRGLTTAPLLGELLASLIVNEPVPISEDIWHNLSPNRAWIRKLLKGSTVA</sequence>
<dbReference type="Gene3D" id="3.50.50.60">
    <property type="entry name" value="FAD/NAD(P)-binding domain"/>
    <property type="match status" value="1"/>
</dbReference>
<keyword evidence="5 10" id="KW-0949">S-adenosyl-L-methionine</keyword>
<dbReference type="Proteomes" id="UP000318394">
    <property type="component" value="Unassembled WGS sequence"/>
</dbReference>
<dbReference type="RefSeq" id="WP_006248426.1">
    <property type="nucleotide sequence ID" value="NZ_CP011098.1"/>
</dbReference>
<dbReference type="PANTHER" id="PTHR13847:SF283">
    <property type="entry name" value="TRNA 5-METHYLAMINOMETHYL-2-THIOURIDINE BIOSYNTHESIS BIFUNCTIONAL PROTEIN MNMC"/>
    <property type="match status" value="1"/>
</dbReference>
<keyword evidence="8 10" id="KW-0560">Oxidoreductase</keyword>
<evidence type="ECO:0000313" key="18">
    <source>
        <dbReference type="Proteomes" id="UP000318394"/>
    </source>
</evidence>
<dbReference type="Gene3D" id="3.40.50.150">
    <property type="entry name" value="Vaccinia Virus protein VP39"/>
    <property type="match status" value="1"/>
</dbReference>
<dbReference type="GeneID" id="67369451"/>
<dbReference type="EC" id="2.1.1.61" evidence="10"/>
<evidence type="ECO:0000256" key="9">
    <source>
        <dbReference type="ARBA" id="ARBA00023268"/>
    </source>
</evidence>
<keyword evidence="2 10" id="KW-0489">Methyltransferase</keyword>
<feature type="region of interest" description="tRNA (mnm(5)s(2)U34)-methyltransferase" evidence="10">
    <location>
        <begin position="1"/>
        <end position="241"/>
    </location>
</feature>
<organism evidence="15 17">
    <name type="scientific">Mannheimia haemolytica</name>
    <name type="common">Pasteurella haemolytica</name>
    <dbReference type="NCBI Taxonomy" id="75985"/>
    <lineage>
        <taxon>Bacteria</taxon>
        <taxon>Pseudomonadati</taxon>
        <taxon>Pseudomonadota</taxon>
        <taxon>Gammaproteobacteria</taxon>
        <taxon>Pasteurellales</taxon>
        <taxon>Pasteurellaceae</taxon>
        <taxon>Mannheimia</taxon>
    </lineage>
</organism>
<evidence type="ECO:0000259" key="12">
    <source>
        <dbReference type="Pfam" id="PF05430"/>
    </source>
</evidence>
<dbReference type="InterPro" id="IPR036188">
    <property type="entry name" value="FAD/NAD-bd_sf"/>
</dbReference>
<dbReference type="InterPro" id="IPR047785">
    <property type="entry name" value="tRNA_MNMC2"/>
</dbReference>
<evidence type="ECO:0000256" key="5">
    <source>
        <dbReference type="ARBA" id="ARBA00022691"/>
    </source>
</evidence>
<evidence type="ECO:0000256" key="7">
    <source>
        <dbReference type="ARBA" id="ARBA00022827"/>
    </source>
</evidence>
<dbReference type="GO" id="GO:0050660">
    <property type="term" value="F:flavin adenine dinucleotide binding"/>
    <property type="evidence" value="ECO:0007669"/>
    <property type="project" value="UniProtKB-UniRule"/>
</dbReference>
<keyword evidence="6 10" id="KW-0819">tRNA processing</keyword>
<evidence type="ECO:0000313" key="16">
    <source>
        <dbReference type="Proteomes" id="UP000254802"/>
    </source>
</evidence>
<evidence type="ECO:0000313" key="14">
    <source>
        <dbReference type="EMBL" id="TRB38036.1"/>
    </source>
</evidence>
<evidence type="ECO:0000313" key="13">
    <source>
        <dbReference type="EMBL" id="STY61153.1"/>
    </source>
</evidence>
<dbReference type="EMBL" id="UGPN01000002">
    <property type="protein sequence ID" value="STY61153.1"/>
    <property type="molecule type" value="Genomic_DNA"/>
</dbReference>
<dbReference type="GO" id="GO:0032259">
    <property type="term" value="P:methylation"/>
    <property type="evidence" value="ECO:0007669"/>
    <property type="project" value="UniProtKB-KW"/>
</dbReference>
<dbReference type="InterPro" id="IPR023032">
    <property type="entry name" value="tRNA_MAMT_biosynth_bifunc_MnmC"/>
</dbReference>
<feature type="region of interest" description="FAD-dependent cmnm(5)s(2)U34 oxidoreductase" evidence="10">
    <location>
        <begin position="267"/>
        <end position="666"/>
    </location>
</feature>
<dbReference type="GO" id="GO:0004808">
    <property type="term" value="F:tRNA (5-methylaminomethyl-2-thiouridylate)(34)-methyltransferase activity"/>
    <property type="evidence" value="ECO:0007669"/>
    <property type="project" value="UniProtKB-EC"/>
</dbReference>
<evidence type="ECO:0000256" key="8">
    <source>
        <dbReference type="ARBA" id="ARBA00023002"/>
    </source>
</evidence>